<dbReference type="EMBL" id="VSSQ01000003">
    <property type="protein sequence ID" value="MPL56349.1"/>
    <property type="molecule type" value="Genomic_DNA"/>
</dbReference>
<protein>
    <submittedName>
        <fullName evidence="1">Uncharacterized protein</fullName>
    </submittedName>
</protein>
<dbReference type="AlphaFoldDB" id="A0A644SNV1"/>
<evidence type="ECO:0000313" key="1">
    <source>
        <dbReference type="EMBL" id="MPL56349.1"/>
    </source>
</evidence>
<name>A0A644SNV1_9ZZZZ</name>
<sequence>MISCKNKEEYPDSMPDYYISLKEAVGEYIYIPVKIDEYEIDDYKYLNLKKGDTLKLEIRSDSTFTFNYFYHDNAIKTKNFTGKFTTYPGYKDILSFSKYPDGSQYVGGTIGFKKGKKIYFYLKLINPNDKSVHDYQLYYEKVK</sequence>
<gene>
    <name evidence="1" type="ORF">SDC9_01833</name>
</gene>
<organism evidence="1">
    <name type="scientific">bioreactor metagenome</name>
    <dbReference type="NCBI Taxonomy" id="1076179"/>
    <lineage>
        <taxon>unclassified sequences</taxon>
        <taxon>metagenomes</taxon>
        <taxon>ecological metagenomes</taxon>
    </lineage>
</organism>
<reference evidence="1" key="1">
    <citation type="submission" date="2019-08" db="EMBL/GenBank/DDBJ databases">
        <authorList>
            <person name="Kucharzyk K."/>
            <person name="Murdoch R.W."/>
            <person name="Higgins S."/>
            <person name="Loffler F."/>
        </authorList>
    </citation>
    <scope>NUCLEOTIDE SEQUENCE</scope>
</reference>
<proteinExistence type="predicted"/>
<comment type="caution">
    <text evidence="1">The sequence shown here is derived from an EMBL/GenBank/DDBJ whole genome shotgun (WGS) entry which is preliminary data.</text>
</comment>
<accession>A0A644SNV1</accession>